<dbReference type="Pfam" id="PF01381">
    <property type="entry name" value="HTH_3"/>
    <property type="match status" value="1"/>
</dbReference>
<protein>
    <submittedName>
        <fullName evidence="4">Cupin domain-containing protein</fullName>
    </submittedName>
</protein>
<dbReference type="InterPro" id="IPR010982">
    <property type="entry name" value="Lambda_DNA-bd_dom_sf"/>
</dbReference>
<name>A0A4D7B4L5_9HYPH</name>
<dbReference type="PANTHER" id="PTHR46797:SF2">
    <property type="entry name" value="TRANSCRIPTIONAL REGULATOR"/>
    <property type="match status" value="1"/>
</dbReference>
<proteinExistence type="predicted"/>
<dbReference type="AlphaFoldDB" id="A0A4D7B4L5"/>
<dbReference type="GO" id="GO:0003700">
    <property type="term" value="F:DNA-binding transcription factor activity"/>
    <property type="evidence" value="ECO:0007669"/>
    <property type="project" value="TreeGrafter"/>
</dbReference>
<dbReference type="InterPro" id="IPR011051">
    <property type="entry name" value="RmlC_Cupin_sf"/>
</dbReference>
<reference evidence="4 5" key="1">
    <citation type="submission" date="2019-04" db="EMBL/GenBank/DDBJ databases">
        <title>Phreatobacter aquaticus sp. nov.</title>
        <authorList>
            <person name="Choi A."/>
        </authorList>
    </citation>
    <scope>NUCLEOTIDE SEQUENCE [LARGE SCALE GENOMIC DNA]</scope>
    <source>
        <strain evidence="4 5">KCTC 52518</strain>
    </source>
</reference>
<dbReference type="GO" id="GO:0005829">
    <property type="term" value="C:cytosol"/>
    <property type="evidence" value="ECO:0007669"/>
    <property type="project" value="TreeGrafter"/>
</dbReference>
<evidence type="ECO:0000313" key="4">
    <source>
        <dbReference type="EMBL" id="QCI62967.1"/>
    </source>
</evidence>
<dbReference type="SMART" id="SM00530">
    <property type="entry name" value="HTH_XRE"/>
    <property type="match status" value="1"/>
</dbReference>
<dbReference type="InterPro" id="IPR001387">
    <property type="entry name" value="Cro/C1-type_HTH"/>
</dbReference>
<evidence type="ECO:0000256" key="1">
    <source>
        <dbReference type="ARBA" id="ARBA00023125"/>
    </source>
</evidence>
<dbReference type="InterPro" id="IPR013096">
    <property type="entry name" value="Cupin_2"/>
</dbReference>
<dbReference type="Gene3D" id="2.60.120.10">
    <property type="entry name" value="Jelly Rolls"/>
    <property type="match status" value="1"/>
</dbReference>
<feature type="domain" description="HTH cro/C1-type" evidence="3">
    <location>
        <begin position="31"/>
        <end position="85"/>
    </location>
</feature>
<sequence length="212" mass="23029">MSVRSARGGAAVPGKDAAPEDAGDQRLGETVRLLRQRAGLSIQDVAKSTGLSTGMISQLERALATPSIRTLRLLSIALAVPISYFFEPHATDETSRYIVRKNDRRLLRLTASGVLKEALTPEEKGELEFYELTLNPGGSSGTDFFQHTGEKAGYVLAGRLRLWLNHEAHELDAGDSFRFPSTVPHMFDNPSQTVARIIWVTTLGAAVKPDAG</sequence>
<dbReference type="InterPro" id="IPR050807">
    <property type="entry name" value="TransReg_Diox_bact_type"/>
</dbReference>
<dbReference type="OrthoDB" id="9814751at2"/>
<dbReference type="InterPro" id="IPR014710">
    <property type="entry name" value="RmlC-like_jellyroll"/>
</dbReference>
<dbReference type="Pfam" id="PF07883">
    <property type="entry name" value="Cupin_2"/>
    <property type="match status" value="1"/>
</dbReference>
<dbReference type="Proteomes" id="UP000298781">
    <property type="component" value="Chromosome"/>
</dbReference>
<evidence type="ECO:0000313" key="5">
    <source>
        <dbReference type="Proteomes" id="UP000298781"/>
    </source>
</evidence>
<accession>A0A4D7B4L5</accession>
<dbReference type="RefSeq" id="WP_136958430.1">
    <property type="nucleotide sequence ID" value="NZ_CP039690.1"/>
</dbReference>
<evidence type="ECO:0000256" key="2">
    <source>
        <dbReference type="SAM" id="MobiDB-lite"/>
    </source>
</evidence>
<evidence type="ECO:0000259" key="3">
    <source>
        <dbReference type="PROSITE" id="PS50943"/>
    </source>
</evidence>
<dbReference type="CDD" id="cd00093">
    <property type="entry name" value="HTH_XRE"/>
    <property type="match status" value="1"/>
</dbReference>
<dbReference type="EMBL" id="CP039690">
    <property type="protein sequence ID" value="QCI62967.1"/>
    <property type="molecule type" value="Genomic_DNA"/>
</dbReference>
<organism evidence="4 5">
    <name type="scientific">Phreatobacter stygius</name>
    <dbReference type="NCBI Taxonomy" id="1940610"/>
    <lineage>
        <taxon>Bacteria</taxon>
        <taxon>Pseudomonadati</taxon>
        <taxon>Pseudomonadota</taxon>
        <taxon>Alphaproteobacteria</taxon>
        <taxon>Hyphomicrobiales</taxon>
        <taxon>Phreatobacteraceae</taxon>
        <taxon>Phreatobacter</taxon>
    </lineage>
</organism>
<dbReference type="CDD" id="cd02209">
    <property type="entry name" value="cupin_XRE_C"/>
    <property type="match status" value="1"/>
</dbReference>
<dbReference type="GO" id="GO:0003677">
    <property type="term" value="F:DNA binding"/>
    <property type="evidence" value="ECO:0007669"/>
    <property type="project" value="UniProtKB-KW"/>
</dbReference>
<dbReference type="PROSITE" id="PS50943">
    <property type="entry name" value="HTH_CROC1"/>
    <property type="match status" value="1"/>
</dbReference>
<dbReference type="Gene3D" id="1.10.260.40">
    <property type="entry name" value="lambda repressor-like DNA-binding domains"/>
    <property type="match status" value="1"/>
</dbReference>
<gene>
    <name evidence="4" type="ORF">E8M01_01140</name>
</gene>
<dbReference type="PANTHER" id="PTHR46797">
    <property type="entry name" value="HTH-TYPE TRANSCRIPTIONAL REGULATOR"/>
    <property type="match status" value="1"/>
</dbReference>
<dbReference type="KEGG" id="pstg:E8M01_01140"/>
<keyword evidence="5" id="KW-1185">Reference proteome</keyword>
<feature type="region of interest" description="Disordered" evidence="2">
    <location>
        <begin position="1"/>
        <end position="25"/>
    </location>
</feature>
<dbReference type="SUPFAM" id="SSF47413">
    <property type="entry name" value="lambda repressor-like DNA-binding domains"/>
    <property type="match status" value="1"/>
</dbReference>
<keyword evidence="1" id="KW-0238">DNA-binding</keyword>
<dbReference type="SUPFAM" id="SSF51182">
    <property type="entry name" value="RmlC-like cupins"/>
    <property type="match status" value="1"/>
</dbReference>